<reference evidence="4" key="1">
    <citation type="submission" date="2014-06" db="EMBL/GenBank/DDBJ databases">
        <title>Key roles for freshwater Actinobacteria revealed by deep metagenomic sequencing.</title>
        <authorList>
            <person name="Ghai R."/>
            <person name="Mizuno C.M."/>
            <person name="Picazo A."/>
            <person name="Camacho A."/>
            <person name="Rodriguez-Valera F."/>
        </authorList>
    </citation>
    <scope>NUCLEOTIDE SEQUENCE</scope>
</reference>
<dbReference type="Gene3D" id="3.20.20.70">
    <property type="entry name" value="Aldolase class I"/>
    <property type="match status" value="1"/>
</dbReference>
<dbReference type="PANTHER" id="PTHR32332:SF33">
    <property type="entry name" value="NITRONATE MONOOXYGENASE DOMAIN-CONTAINING PROTEIN"/>
    <property type="match status" value="1"/>
</dbReference>
<keyword evidence="1" id="KW-0285">Flavoprotein</keyword>
<dbReference type="Pfam" id="PF03060">
    <property type="entry name" value="NMO"/>
    <property type="match status" value="1"/>
</dbReference>
<organism evidence="4">
    <name type="scientific">freshwater metagenome</name>
    <dbReference type="NCBI Taxonomy" id="449393"/>
    <lineage>
        <taxon>unclassified sequences</taxon>
        <taxon>metagenomes</taxon>
        <taxon>ecological metagenomes</taxon>
    </lineage>
</organism>
<keyword evidence="2" id="KW-0288">FMN</keyword>
<keyword evidence="3" id="KW-0560">Oxidoreductase</keyword>
<dbReference type="InterPro" id="IPR004136">
    <property type="entry name" value="NMO"/>
</dbReference>
<proteinExistence type="predicted"/>
<gene>
    <name evidence="4" type="ORF">GM51_12080</name>
</gene>
<sequence>MNSLGLPPIIQGGMGAAVSSWGLARTVANEGQLGVVSGTALETVVTRRLQNGDEGGHMREALAHFPYPEVAEEILEKFFRPEGRQGKPFRPMRRLSLEAHKEHDQLAVASNFVEVWLAKQSGNGKVGINFLEKLQTATPAALYGAMLAGVDAILMGAGIPREIPQLMTDFSQGKSGQLSIDSDRPSGMAAPILEFDPLKSFGKAPELPRPAFLAIVTAEVLASYLARNEVTRPDGFVVEHFMAGGHNAPPRRMQDTETGYGPLDEANIPKVADVGLPFWLAGGRATPASVTEAINLGAEGVQVGSLFALSNESGLLPEYREQMLQAAREGNLRVRTDHRASPTGFPFKVVELPGTVGDASVYKARPRLCDLGYLRSSHIDEAGKVSYRCAAEPDSPFLKKGGDEPDLTDRICLCNGLVAAVGLGQERPDGYKEAPLLTLGSTTSDVEGMLKEFPGGWSAVDVVNRLMSGIPAKATT</sequence>
<protein>
    <submittedName>
        <fullName evidence="4">Uncharacterized protein</fullName>
    </submittedName>
</protein>
<evidence type="ECO:0000313" key="4">
    <source>
        <dbReference type="EMBL" id="KGA16679.1"/>
    </source>
</evidence>
<dbReference type="GO" id="GO:0018580">
    <property type="term" value="F:nitronate monooxygenase activity"/>
    <property type="evidence" value="ECO:0007669"/>
    <property type="project" value="InterPro"/>
</dbReference>
<accession>A0A094Q3L5</accession>
<evidence type="ECO:0000256" key="1">
    <source>
        <dbReference type="ARBA" id="ARBA00022630"/>
    </source>
</evidence>
<dbReference type="EMBL" id="JNSL01000078">
    <property type="protein sequence ID" value="KGA16679.1"/>
    <property type="molecule type" value="Genomic_DNA"/>
</dbReference>
<dbReference type="SUPFAM" id="SSF51412">
    <property type="entry name" value="Inosine monophosphate dehydrogenase (IMPDH)"/>
    <property type="match status" value="1"/>
</dbReference>
<dbReference type="PANTHER" id="PTHR32332">
    <property type="entry name" value="2-NITROPROPANE DIOXYGENASE"/>
    <property type="match status" value="1"/>
</dbReference>
<evidence type="ECO:0000256" key="2">
    <source>
        <dbReference type="ARBA" id="ARBA00022643"/>
    </source>
</evidence>
<comment type="caution">
    <text evidence="4">The sequence shown here is derived from an EMBL/GenBank/DDBJ whole genome shotgun (WGS) entry which is preliminary data.</text>
</comment>
<dbReference type="InterPro" id="IPR013785">
    <property type="entry name" value="Aldolase_TIM"/>
</dbReference>
<name>A0A094Q3L5_9ZZZZ</name>
<evidence type="ECO:0000256" key="3">
    <source>
        <dbReference type="ARBA" id="ARBA00023002"/>
    </source>
</evidence>
<dbReference type="AlphaFoldDB" id="A0A094Q3L5"/>
<dbReference type="CDD" id="cd04730">
    <property type="entry name" value="NPD_like"/>
    <property type="match status" value="1"/>
</dbReference>